<reference evidence="3" key="1">
    <citation type="journal article" date="2022" name="Int. J. Syst. Evol. Microbiol.">
        <title>Anaeromyxobacter oryzae sp. nov., Anaeromyxobacter diazotrophicus sp. nov. and Anaeromyxobacter paludicola sp. nov., isolated from paddy soils.</title>
        <authorList>
            <person name="Itoh H."/>
            <person name="Xu Z."/>
            <person name="Mise K."/>
            <person name="Masuda Y."/>
            <person name="Ushijima N."/>
            <person name="Hayakawa C."/>
            <person name="Shiratori Y."/>
            <person name="Senoo K."/>
        </authorList>
    </citation>
    <scope>NUCLEOTIDE SEQUENCE [LARGE SCALE GENOMIC DNA]</scope>
    <source>
        <strain evidence="3">Red232</strain>
    </source>
</reference>
<dbReference type="SMART" id="SM00155">
    <property type="entry name" value="PLDc"/>
    <property type="match status" value="1"/>
</dbReference>
<dbReference type="RefSeq" id="WP_248362490.1">
    <property type="nucleotide sequence ID" value="NZ_AP025591.1"/>
</dbReference>
<dbReference type="InterPro" id="IPR025202">
    <property type="entry name" value="PLD-like_dom"/>
</dbReference>
<dbReference type="PROSITE" id="PS50035">
    <property type="entry name" value="PLD"/>
    <property type="match status" value="1"/>
</dbReference>
<dbReference type="InterPro" id="IPR001736">
    <property type="entry name" value="PLipase_D/transphosphatidylase"/>
</dbReference>
<evidence type="ECO:0000259" key="1">
    <source>
        <dbReference type="PROSITE" id="PS50035"/>
    </source>
</evidence>
<evidence type="ECO:0000313" key="2">
    <source>
        <dbReference type="EMBL" id="BDG02819.1"/>
    </source>
</evidence>
<dbReference type="EMBL" id="AP025591">
    <property type="protein sequence ID" value="BDG02819.1"/>
    <property type="molecule type" value="Genomic_DNA"/>
</dbReference>
<dbReference type="Gene3D" id="3.30.870.10">
    <property type="entry name" value="Endonuclease Chain A"/>
    <property type="match status" value="1"/>
</dbReference>
<evidence type="ECO:0000313" key="3">
    <source>
        <dbReference type="Proteomes" id="UP001162891"/>
    </source>
</evidence>
<name>A0ABM7WTL7_9BACT</name>
<gene>
    <name evidence="2" type="ORF">AMOR_18150</name>
</gene>
<dbReference type="SUPFAM" id="SSF56024">
    <property type="entry name" value="Phospholipase D/nuclease"/>
    <property type="match status" value="1"/>
</dbReference>
<accession>A0ABM7WTL7</accession>
<dbReference type="Pfam" id="PF13091">
    <property type="entry name" value="PLDc_2"/>
    <property type="match status" value="1"/>
</dbReference>
<proteinExistence type="predicted"/>
<protein>
    <recommendedName>
        <fullName evidence="1">PLD phosphodiesterase domain-containing protein</fullName>
    </recommendedName>
</protein>
<dbReference type="Proteomes" id="UP001162891">
    <property type="component" value="Chromosome"/>
</dbReference>
<feature type="domain" description="PLD phosphodiesterase" evidence="1">
    <location>
        <begin position="193"/>
        <end position="220"/>
    </location>
</feature>
<dbReference type="InterPro" id="IPR047955">
    <property type="entry name" value="DrmC-like"/>
</dbReference>
<dbReference type="NCBIfam" id="NF038319">
    <property type="entry name" value="DISARM_DrmC_I"/>
    <property type="match status" value="1"/>
</dbReference>
<keyword evidence="3" id="KW-1185">Reference proteome</keyword>
<sequence>MDTLLDLPPHLRSRLAGALRTGVIEPPYSPPLLRSVLSTGQGLDAIRDALVALDRQGVSAVAIAEMLKLMAKVEARAPRTDLVWSGPAVNGVHARSTRRVYEELLGSGERRVLASTYAFFDGPRAFEVLATRMDAVPDLRVTLLLNIQRKRGDQAPADELVRRFADRFWKYEWPGKARPSVYYDPRSLELDGPAGVLHAKAVVVDEEAVFITSANLTEAALDSNVELGVLVRDRALAASVATQFQVLIEQKLLKPLPAT</sequence>
<organism evidence="2 3">
    <name type="scientific">Anaeromyxobacter oryzae</name>
    <dbReference type="NCBI Taxonomy" id="2918170"/>
    <lineage>
        <taxon>Bacteria</taxon>
        <taxon>Pseudomonadati</taxon>
        <taxon>Myxococcota</taxon>
        <taxon>Myxococcia</taxon>
        <taxon>Myxococcales</taxon>
        <taxon>Cystobacterineae</taxon>
        <taxon>Anaeromyxobacteraceae</taxon>
        <taxon>Anaeromyxobacter</taxon>
    </lineage>
</organism>